<comment type="caution">
    <text evidence="1">The sequence shown here is derived from an EMBL/GenBank/DDBJ whole genome shotgun (WGS) entry which is preliminary data.</text>
</comment>
<gene>
    <name evidence="1" type="ORF">GKE01_15125</name>
</gene>
<sequence>MDEERFEQLYNKILDGENWDYSTLDELICLSESGAREEGRQEMKVKAIKARIATCPYQSGDKQGICVNGIHCDECCDEIKKFIAQI</sequence>
<proteinExistence type="predicted"/>
<organism evidence="1">
    <name type="scientific">Parabacteroides goldsteinii</name>
    <dbReference type="NCBI Taxonomy" id="328812"/>
    <lineage>
        <taxon>Bacteria</taxon>
        <taxon>Pseudomonadati</taxon>
        <taxon>Bacteroidota</taxon>
        <taxon>Bacteroidia</taxon>
        <taxon>Bacteroidales</taxon>
        <taxon>Tannerellaceae</taxon>
        <taxon>Parabacteroides</taxon>
    </lineage>
</organism>
<protein>
    <submittedName>
        <fullName evidence="1">Uncharacterized protein</fullName>
    </submittedName>
</protein>
<dbReference type="EMBL" id="WKLP01000022">
    <property type="protein sequence ID" value="MRY12796.1"/>
    <property type="molecule type" value="Genomic_DNA"/>
</dbReference>
<name>A0A6G1ZFP5_9BACT</name>
<evidence type="ECO:0000313" key="1">
    <source>
        <dbReference type="EMBL" id="MRY12796.1"/>
    </source>
</evidence>
<dbReference type="AlphaFoldDB" id="A0A6G1ZFP5"/>
<dbReference type="RefSeq" id="WP_010802228.1">
    <property type="nucleotide sequence ID" value="NZ_CAJSYT010000001.1"/>
</dbReference>
<accession>A0A6G1ZFP5</accession>
<reference evidence="1" key="1">
    <citation type="journal article" date="2019" name="Nat. Med.">
        <title>A library of human gut bacterial isolates paired with longitudinal multiomics data enables mechanistic microbiome research.</title>
        <authorList>
            <person name="Poyet M."/>
            <person name="Groussin M."/>
            <person name="Gibbons S.M."/>
            <person name="Avila-Pacheco J."/>
            <person name="Jiang X."/>
            <person name="Kearney S.M."/>
            <person name="Perrotta A.R."/>
            <person name="Berdy B."/>
            <person name="Zhao S."/>
            <person name="Lieberman T.D."/>
            <person name="Swanson P.K."/>
            <person name="Smith M."/>
            <person name="Roesemann S."/>
            <person name="Alexander J.E."/>
            <person name="Rich S.A."/>
            <person name="Livny J."/>
            <person name="Vlamakis H."/>
            <person name="Clish C."/>
            <person name="Bullock K."/>
            <person name="Deik A."/>
            <person name="Scott J."/>
            <person name="Pierce K.A."/>
            <person name="Xavier R.J."/>
            <person name="Alm E.J."/>
        </authorList>
    </citation>
    <scope>NUCLEOTIDE SEQUENCE</scope>
    <source>
        <strain evidence="1">BIOML-A4</strain>
    </source>
</reference>